<proteinExistence type="predicted"/>
<evidence type="ECO:0000313" key="4">
    <source>
        <dbReference type="Proteomes" id="UP000225706"/>
    </source>
</evidence>
<dbReference type="EMBL" id="LSMT01000271">
    <property type="protein sequence ID" value="PFX21583.1"/>
    <property type="molecule type" value="Genomic_DNA"/>
</dbReference>
<feature type="compositionally biased region" description="Polar residues" evidence="1">
    <location>
        <begin position="176"/>
        <end position="203"/>
    </location>
</feature>
<sequence length="486" mass="54501">MELKVKLLVVLPAIVLFMEVSPTLGFRRAVKSYEQENSSTACLPKVIPKRRCRKVWPKLPPVPVRRFLRGPICVRPSETDLLEKLKDIGGFNPRYVATNWRQAKKFPNLLRDKDPVHAKRPPYRQTKNVSTTITLVGRKLGNVLPGVAANGGTMNNKQGGKNSQQVSNGTLKATTVATTGGSLNNGSIHTTRETPNLNPSTALKSMKKPKGTVKTMLKNASRNRRWSKTRKSINSRVVRSGRDLAIKDSTSYAANNATSGKSNIPIRSYLSHSKKFHPCNTVQTSAMNYTVGGIICRRRKNNELLHRMSCLGSYSHRYLASSFKEAQHFKDLDTGRIQDLSGSYIWHHSNHRVQKRNGNINPGETLVSKCHPRKSPTESGHLRICPTCAAITRQPATPKRFPEYINELLCDPQMASNYLPGIDGFCVQKTFTLDLLQFTGDWDLDLKLSAQTGLNVYQEKWEMYTQTIRRHCACELLASSPMANFL</sequence>
<feature type="signal peptide" evidence="2">
    <location>
        <begin position="1"/>
        <end position="25"/>
    </location>
</feature>
<keyword evidence="4" id="KW-1185">Reference proteome</keyword>
<evidence type="ECO:0000256" key="1">
    <source>
        <dbReference type="SAM" id="MobiDB-lite"/>
    </source>
</evidence>
<evidence type="ECO:0000256" key="2">
    <source>
        <dbReference type="SAM" id="SignalP"/>
    </source>
</evidence>
<dbReference type="PANTHER" id="PTHR33995:SF7">
    <property type="entry name" value="BURSICON SUBUNIT ALPHA-RELATED"/>
    <property type="match status" value="1"/>
</dbReference>
<dbReference type="AlphaFoldDB" id="A0A2B4RXS5"/>
<reference evidence="4" key="1">
    <citation type="journal article" date="2017" name="bioRxiv">
        <title>Comparative analysis of the genomes of Stylophora pistillata and Acropora digitifera provides evidence for extensive differences between species of corals.</title>
        <authorList>
            <person name="Voolstra C.R."/>
            <person name="Li Y."/>
            <person name="Liew Y.J."/>
            <person name="Baumgarten S."/>
            <person name="Zoccola D."/>
            <person name="Flot J.-F."/>
            <person name="Tambutte S."/>
            <person name="Allemand D."/>
            <person name="Aranda M."/>
        </authorList>
    </citation>
    <scope>NUCLEOTIDE SEQUENCE [LARGE SCALE GENOMIC DNA]</scope>
</reference>
<keyword evidence="2" id="KW-0732">Signal</keyword>
<organism evidence="3 4">
    <name type="scientific">Stylophora pistillata</name>
    <name type="common">Smooth cauliflower coral</name>
    <dbReference type="NCBI Taxonomy" id="50429"/>
    <lineage>
        <taxon>Eukaryota</taxon>
        <taxon>Metazoa</taxon>
        <taxon>Cnidaria</taxon>
        <taxon>Anthozoa</taxon>
        <taxon>Hexacorallia</taxon>
        <taxon>Scleractinia</taxon>
        <taxon>Astrocoeniina</taxon>
        <taxon>Pocilloporidae</taxon>
        <taxon>Stylophora</taxon>
    </lineage>
</organism>
<dbReference type="Proteomes" id="UP000225706">
    <property type="component" value="Unassembled WGS sequence"/>
</dbReference>
<protein>
    <submittedName>
        <fullName evidence="3">Uncharacterized protein</fullName>
    </submittedName>
</protein>
<evidence type="ECO:0000313" key="3">
    <source>
        <dbReference type="EMBL" id="PFX21583.1"/>
    </source>
</evidence>
<dbReference type="PANTHER" id="PTHR33995">
    <property type="entry name" value="PROTEIN CBG18546"/>
    <property type="match status" value="1"/>
</dbReference>
<gene>
    <name evidence="3" type="ORF">AWC38_SpisGene13929</name>
</gene>
<feature type="region of interest" description="Disordered" evidence="1">
    <location>
        <begin position="176"/>
        <end position="212"/>
    </location>
</feature>
<feature type="chain" id="PRO_5013355686" evidence="2">
    <location>
        <begin position="26"/>
        <end position="486"/>
    </location>
</feature>
<accession>A0A2B4RXS5</accession>
<dbReference type="OrthoDB" id="5977230at2759"/>
<name>A0A2B4RXS5_STYPI</name>
<comment type="caution">
    <text evidence="3">The sequence shown here is derived from an EMBL/GenBank/DDBJ whole genome shotgun (WGS) entry which is preliminary data.</text>
</comment>